<dbReference type="PROSITE" id="PS50011">
    <property type="entry name" value="PROTEIN_KINASE_DOM"/>
    <property type="match status" value="1"/>
</dbReference>
<dbReference type="SUPFAM" id="SSF56112">
    <property type="entry name" value="Protein kinase-like (PK-like)"/>
    <property type="match status" value="1"/>
</dbReference>
<keyword evidence="4" id="KW-0418">Kinase</keyword>
<dbReference type="Gene3D" id="3.30.200.20">
    <property type="entry name" value="Phosphorylase Kinase, domain 1"/>
    <property type="match status" value="1"/>
</dbReference>
<dbReference type="InterPro" id="IPR017441">
    <property type="entry name" value="Protein_kinase_ATP_BS"/>
</dbReference>
<proteinExistence type="inferred from homology"/>
<feature type="domain" description="Protein kinase" evidence="8">
    <location>
        <begin position="135"/>
        <end position="393"/>
    </location>
</feature>
<dbReference type="PANTHER" id="PTHR24355">
    <property type="entry name" value="G PROTEIN-COUPLED RECEPTOR KINASE/RIBOSOMAL PROTEIN S6 KINASE"/>
    <property type="match status" value="1"/>
</dbReference>
<evidence type="ECO:0000256" key="1">
    <source>
        <dbReference type="ARBA" id="ARBA00022527"/>
    </source>
</evidence>
<keyword evidence="2" id="KW-0808">Transferase</keyword>
<keyword evidence="5 6" id="KW-0067">ATP-binding</keyword>
<evidence type="ECO:0000313" key="10">
    <source>
        <dbReference type="Proteomes" id="UP001432027"/>
    </source>
</evidence>
<gene>
    <name evidence="9" type="ORF">PENTCL1PPCAC_10438</name>
</gene>
<dbReference type="Pfam" id="PF00069">
    <property type="entry name" value="Pkinase"/>
    <property type="match status" value="1"/>
</dbReference>
<reference evidence="9" key="1">
    <citation type="submission" date="2023-10" db="EMBL/GenBank/DDBJ databases">
        <title>Genome assembly of Pristionchus species.</title>
        <authorList>
            <person name="Yoshida K."/>
            <person name="Sommer R.J."/>
        </authorList>
    </citation>
    <scope>NUCLEOTIDE SEQUENCE</scope>
    <source>
        <strain evidence="9">RS0144</strain>
    </source>
</reference>
<comment type="similarity">
    <text evidence="7">Belongs to the protein kinase superfamily.</text>
</comment>
<dbReference type="GO" id="GO:0005524">
    <property type="term" value="F:ATP binding"/>
    <property type="evidence" value="ECO:0007669"/>
    <property type="project" value="UniProtKB-UniRule"/>
</dbReference>
<dbReference type="InterPro" id="IPR008271">
    <property type="entry name" value="Ser/Thr_kinase_AS"/>
</dbReference>
<evidence type="ECO:0000256" key="4">
    <source>
        <dbReference type="ARBA" id="ARBA00022777"/>
    </source>
</evidence>
<name>A0AAV5SYW2_9BILA</name>
<evidence type="ECO:0000256" key="5">
    <source>
        <dbReference type="ARBA" id="ARBA00022840"/>
    </source>
</evidence>
<feature type="non-terminal residue" evidence="9">
    <location>
        <position position="1"/>
    </location>
</feature>
<accession>A0AAV5SYW2</accession>
<dbReference type="PANTHER" id="PTHR24355:SF1">
    <property type="entry name" value="RIBOSOMAL PROTEIN S6 KINASE-RELATED PROTEIN"/>
    <property type="match status" value="1"/>
</dbReference>
<evidence type="ECO:0000313" key="9">
    <source>
        <dbReference type="EMBL" id="GMS88263.1"/>
    </source>
</evidence>
<dbReference type="Gene3D" id="1.10.510.10">
    <property type="entry name" value="Transferase(Phosphotransferase) domain 1"/>
    <property type="match status" value="1"/>
</dbReference>
<dbReference type="InterPro" id="IPR011009">
    <property type="entry name" value="Kinase-like_dom_sf"/>
</dbReference>
<evidence type="ECO:0000259" key="8">
    <source>
        <dbReference type="PROSITE" id="PS50011"/>
    </source>
</evidence>
<dbReference type="EMBL" id="BTSX01000003">
    <property type="protein sequence ID" value="GMS88263.1"/>
    <property type="molecule type" value="Genomic_DNA"/>
</dbReference>
<comment type="caution">
    <text evidence="9">The sequence shown here is derived from an EMBL/GenBank/DDBJ whole genome shotgun (WGS) entry which is preliminary data.</text>
</comment>
<dbReference type="PROSITE" id="PS00107">
    <property type="entry name" value="PROTEIN_KINASE_ATP"/>
    <property type="match status" value="1"/>
</dbReference>
<dbReference type="AlphaFoldDB" id="A0AAV5SYW2"/>
<keyword evidence="1 7" id="KW-0723">Serine/threonine-protein kinase</keyword>
<sequence>NSILQNYAIPTKLLRLDTQQQPVFHISGMSEEKALCSPVSSQSDSSTKRSKRFAALTRFLSHSSGRIDFGVCSPSKEKDKRCAISLRSESEATTSRLSTASLTSLNRLRDNPTPWHVSFFLPSFPNRGTVSERSFQMYEELGRGVFSIVRRAQFRSTEERAFCAIKIQDKATIMKHNYIARANEEVQILARLPSHPFIVRFFGAWQSRTQLFICMELPTDSCMDLSRVCRLYGCLSEAAVRVVAAELGCALDFLHRNSVIYRDMKAENVLVDRRGHVRLADFGMAKSLESGARTKSVCGTLQYMAPEIAAEWPEGYTNSVDWWSLAVVAHLMLTGRFPYPNPAAHHHSQLVYVDFSVPPGRSAEVSRLLDRMLRSRMEDRLCDFASFTALPFFSSIDWQLVEKGKYSLLPHLERADRLASRRKRLRLSDAICEDHEEDPAEFTERYEINGFTRI</sequence>
<dbReference type="InterPro" id="IPR000719">
    <property type="entry name" value="Prot_kinase_dom"/>
</dbReference>
<keyword evidence="10" id="KW-1185">Reference proteome</keyword>
<evidence type="ECO:0000256" key="7">
    <source>
        <dbReference type="RuleBase" id="RU000304"/>
    </source>
</evidence>
<keyword evidence="3 6" id="KW-0547">Nucleotide-binding</keyword>
<organism evidence="9 10">
    <name type="scientific">Pristionchus entomophagus</name>
    <dbReference type="NCBI Taxonomy" id="358040"/>
    <lineage>
        <taxon>Eukaryota</taxon>
        <taxon>Metazoa</taxon>
        <taxon>Ecdysozoa</taxon>
        <taxon>Nematoda</taxon>
        <taxon>Chromadorea</taxon>
        <taxon>Rhabditida</taxon>
        <taxon>Rhabditina</taxon>
        <taxon>Diplogasteromorpha</taxon>
        <taxon>Diplogasteroidea</taxon>
        <taxon>Neodiplogasteridae</taxon>
        <taxon>Pristionchus</taxon>
    </lineage>
</organism>
<protein>
    <recommendedName>
        <fullName evidence="8">Protein kinase domain-containing protein</fullName>
    </recommendedName>
</protein>
<feature type="binding site" evidence="6">
    <location>
        <position position="166"/>
    </location>
    <ligand>
        <name>ATP</name>
        <dbReference type="ChEBI" id="CHEBI:30616"/>
    </ligand>
</feature>
<dbReference type="PROSITE" id="PS00108">
    <property type="entry name" value="PROTEIN_KINASE_ST"/>
    <property type="match status" value="1"/>
</dbReference>
<dbReference type="SMART" id="SM00220">
    <property type="entry name" value="S_TKc"/>
    <property type="match status" value="1"/>
</dbReference>
<dbReference type="GO" id="GO:0004674">
    <property type="term" value="F:protein serine/threonine kinase activity"/>
    <property type="evidence" value="ECO:0007669"/>
    <property type="project" value="UniProtKB-KW"/>
</dbReference>
<evidence type="ECO:0000256" key="6">
    <source>
        <dbReference type="PROSITE-ProRule" id="PRU10141"/>
    </source>
</evidence>
<evidence type="ECO:0000256" key="2">
    <source>
        <dbReference type="ARBA" id="ARBA00022679"/>
    </source>
</evidence>
<dbReference type="Proteomes" id="UP001432027">
    <property type="component" value="Unassembled WGS sequence"/>
</dbReference>
<evidence type="ECO:0000256" key="3">
    <source>
        <dbReference type="ARBA" id="ARBA00022741"/>
    </source>
</evidence>